<evidence type="ECO:0000256" key="7">
    <source>
        <dbReference type="ARBA" id="ARBA00022801"/>
    </source>
</evidence>
<dbReference type="GO" id="GO:0046872">
    <property type="term" value="F:metal ion binding"/>
    <property type="evidence" value="ECO:0007669"/>
    <property type="project" value="UniProtKB-KW"/>
</dbReference>
<name>A0A167GMD2_CALVF</name>
<dbReference type="PANTHER" id="PTHR10954:SF7">
    <property type="entry name" value="RIBONUCLEASE H2 SUBUNIT A"/>
    <property type="match status" value="1"/>
</dbReference>
<dbReference type="Gene3D" id="1.10.10.460">
    <property type="entry name" value="Ribonuclease hii. Domain 2"/>
    <property type="match status" value="1"/>
</dbReference>
<evidence type="ECO:0000256" key="8">
    <source>
        <dbReference type="PROSITE-ProRule" id="PRU01319"/>
    </source>
</evidence>
<evidence type="ECO:0000313" key="12">
    <source>
        <dbReference type="EMBL" id="KZO90708.1"/>
    </source>
</evidence>
<keyword evidence="7 8" id="KW-0378">Hydrolase</keyword>
<evidence type="ECO:0000313" key="13">
    <source>
        <dbReference type="Proteomes" id="UP000076738"/>
    </source>
</evidence>
<dbReference type="InterPro" id="IPR036397">
    <property type="entry name" value="RNaseH_sf"/>
</dbReference>
<dbReference type="GO" id="GO:0032299">
    <property type="term" value="C:ribonuclease H2 complex"/>
    <property type="evidence" value="ECO:0007669"/>
    <property type="project" value="TreeGrafter"/>
</dbReference>
<dbReference type="EMBL" id="KV417336">
    <property type="protein sequence ID" value="KZO90708.1"/>
    <property type="molecule type" value="Genomic_DNA"/>
</dbReference>
<evidence type="ECO:0000256" key="1">
    <source>
        <dbReference type="ARBA" id="ARBA00000077"/>
    </source>
</evidence>
<dbReference type="Gene3D" id="3.30.420.10">
    <property type="entry name" value="Ribonuclease H-like superfamily/Ribonuclease H"/>
    <property type="match status" value="1"/>
</dbReference>
<dbReference type="InterPro" id="IPR012337">
    <property type="entry name" value="RNaseH-like_sf"/>
</dbReference>
<sequence>MASQNQPDSQRPSPSPLLTQHPALPLPPTPLSSSYTHTSPIPTTALPSAGPARRRYMVGIDEAGRGPALGPMVYAAAYCPVDWEELPTLGFNDSKVLSAETRASLLLTLSSHPSNLGWAVRVLSPSSISGGMLSRPPTNLNLQAQQATVHLLRLLFAQEIDVAQIFVDALGPSVPYQAYLQSLFPSCEVIVCPKADAIYPVVGAASVAAKTCRDAWMEGWVYEEPGLPSPAGIDRAPVEGTPAPAELELELGSGYPSDPRTQAWIAAKLERTFGYPRLVRFSWAPVRLAMEKHAHAVKWIDDNQASVVKSFASATGRDRARCALARDLGLRSVGEI</sequence>
<evidence type="ECO:0000256" key="6">
    <source>
        <dbReference type="ARBA" id="ARBA00022759"/>
    </source>
</evidence>
<dbReference type="PROSITE" id="PS51975">
    <property type="entry name" value="RNASE_H_2"/>
    <property type="match status" value="1"/>
</dbReference>
<comment type="similarity">
    <text evidence="3">Belongs to the RNase HII family. Eukaryotic subfamily.</text>
</comment>
<dbReference type="InterPro" id="IPR023160">
    <property type="entry name" value="RNase_HII_hlx-loop-hlx_cap_dom"/>
</dbReference>
<dbReference type="OrthoDB" id="7462577at2759"/>
<evidence type="ECO:0000256" key="10">
    <source>
        <dbReference type="SAM" id="MobiDB-lite"/>
    </source>
</evidence>
<comment type="cofactor">
    <cofactor evidence="8">
        <name>Mn(2+)</name>
        <dbReference type="ChEBI" id="CHEBI:29035"/>
    </cofactor>
    <cofactor evidence="8">
        <name>Mg(2+)</name>
        <dbReference type="ChEBI" id="CHEBI:18420"/>
    </cofactor>
    <text evidence="8">Manganese or magnesium. Binds 1 divalent metal ion per monomer in the absence of substrate. May bind a second metal ion after substrate binding.</text>
</comment>
<dbReference type="SUPFAM" id="SSF53098">
    <property type="entry name" value="Ribonuclease H-like"/>
    <property type="match status" value="1"/>
</dbReference>
<dbReference type="InterPro" id="IPR024567">
    <property type="entry name" value="RNase_HII/HIII_dom"/>
</dbReference>
<protein>
    <recommendedName>
        <fullName evidence="9">Ribonuclease</fullName>
        <ecNumber evidence="9">3.1.26.4</ecNumber>
    </recommendedName>
</protein>
<dbReference type="FunFam" id="3.30.420.10:FF:000016">
    <property type="entry name" value="Ribonuclease"/>
    <property type="match status" value="1"/>
</dbReference>
<keyword evidence="6 8" id="KW-0255">Endonuclease</keyword>
<dbReference type="STRING" id="1330018.A0A167GMD2"/>
<feature type="region of interest" description="Disordered" evidence="10">
    <location>
        <begin position="1"/>
        <end position="48"/>
    </location>
</feature>
<accession>A0A167GMD2</accession>
<evidence type="ECO:0000259" key="11">
    <source>
        <dbReference type="PROSITE" id="PS51975"/>
    </source>
</evidence>
<feature type="binding site" evidence="8">
    <location>
        <position position="61"/>
    </location>
    <ligand>
        <name>a divalent metal cation</name>
        <dbReference type="ChEBI" id="CHEBI:60240"/>
    </ligand>
</feature>
<comment type="cofactor">
    <cofactor evidence="2">
        <name>Mg(2+)</name>
        <dbReference type="ChEBI" id="CHEBI:18420"/>
    </cofactor>
</comment>
<keyword evidence="5 8" id="KW-0479">Metal-binding</keyword>
<feature type="binding site" evidence="8">
    <location>
        <position position="62"/>
    </location>
    <ligand>
        <name>a divalent metal cation</name>
        <dbReference type="ChEBI" id="CHEBI:60240"/>
    </ligand>
</feature>
<feature type="domain" description="RNase H type-2" evidence="11">
    <location>
        <begin position="55"/>
        <end position="295"/>
    </location>
</feature>
<dbReference type="Pfam" id="PF01351">
    <property type="entry name" value="RNase_HII"/>
    <property type="match status" value="1"/>
</dbReference>
<feature type="compositionally biased region" description="Polar residues" evidence="10">
    <location>
        <begin position="1"/>
        <end position="12"/>
    </location>
</feature>
<keyword evidence="4 8" id="KW-0540">Nuclease</keyword>
<evidence type="ECO:0000256" key="9">
    <source>
        <dbReference type="RuleBase" id="RU003515"/>
    </source>
</evidence>
<evidence type="ECO:0000256" key="4">
    <source>
        <dbReference type="ARBA" id="ARBA00022722"/>
    </source>
</evidence>
<dbReference type="InterPro" id="IPR001352">
    <property type="entry name" value="RNase_HII/HIII"/>
</dbReference>
<dbReference type="GO" id="GO:0043137">
    <property type="term" value="P:DNA replication, removal of RNA primer"/>
    <property type="evidence" value="ECO:0007669"/>
    <property type="project" value="TreeGrafter"/>
</dbReference>
<evidence type="ECO:0000256" key="2">
    <source>
        <dbReference type="ARBA" id="ARBA00001946"/>
    </source>
</evidence>
<evidence type="ECO:0000256" key="5">
    <source>
        <dbReference type="ARBA" id="ARBA00022723"/>
    </source>
</evidence>
<dbReference type="Proteomes" id="UP000076738">
    <property type="component" value="Unassembled WGS sequence"/>
</dbReference>
<dbReference type="AlphaFoldDB" id="A0A167GMD2"/>
<evidence type="ECO:0000256" key="3">
    <source>
        <dbReference type="ARBA" id="ARBA00007058"/>
    </source>
</evidence>
<organism evidence="12 13">
    <name type="scientific">Calocera viscosa (strain TUFC12733)</name>
    <dbReference type="NCBI Taxonomy" id="1330018"/>
    <lineage>
        <taxon>Eukaryota</taxon>
        <taxon>Fungi</taxon>
        <taxon>Dikarya</taxon>
        <taxon>Basidiomycota</taxon>
        <taxon>Agaricomycotina</taxon>
        <taxon>Dacrymycetes</taxon>
        <taxon>Dacrymycetales</taxon>
        <taxon>Dacrymycetaceae</taxon>
        <taxon>Calocera</taxon>
    </lineage>
</organism>
<reference evidence="12 13" key="1">
    <citation type="journal article" date="2016" name="Mol. Biol. Evol.">
        <title>Comparative Genomics of Early-Diverging Mushroom-Forming Fungi Provides Insights into the Origins of Lignocellulose Decay Capabilities.</title>
        <authorList>
            <person name="Nagy L.G."/>
            <person name="Riley R."/>
            <person name="Tritt A."/>
            <person name="Adam C."/>
            <person name="Daum C."/>
            <person name="Floudas D."/>
            <person name="Sun H."/>
            <person name="Yadav J.S."/>
            <person name="Pangilinan J."/>
            <person name="Larsson K.H."/>
            <person name="Matsuura K."/>
            <person name="Barry K."/>
            <person name="Labutti K."/>
            <person name="Kuo R."/>
            <person name="Ohm R.A."/>
            <person name="Bhattacharya S.S."/>
            <person name="Shirouzu T."/>
            <person name="Yoshinaga Y."/>
            <person name="Martin F.M."/>
            <person name="Grigoriev I.V."/>
            <person name="Hibbett D.S."/>
        </authorList>
    </citation>
    <scope>NUCLEOTIDE SEQUENCE [LARGE SCALE GENOMIC DNA]</scope>
    <source>
        <strain evidence="12 13">TUFC12733</strain>
    </source>
</reference>
<dbReference type="FunFam" id="1.10.10.460:FF:000001">
    <property type="entry name" value="Ribonuclease"/>
    <property type="match status" value="1"/>
</dbReference>
<dbReference type="GO" id="GO:0004523">
    <property type="term" value="F:RNA-DNA hybrid ribonuclease activity"/>
    <property type="evidence" value="ECO:0007669"/>
    <property type="project" value="UniProtKB-UniRule"/>
</dbReference>
<dbReference type="EC" id="3.1.26.4" evidence="9"/>
<dbReference type="CDD" id="cd07181">
    <property type="entry name" value="RNase_HII_eukaryota_like"/>
    <property type="match status" value="1"/>
</dbReference>
<dbReference type="GO" id="GO:0006298">
    <property type="term" value="P:mismatch repair"/>
    <property type="evidence" value="ECO:0007669"/>
    <property type="project" value="TreeGrafter"/>
</dbReference>
<feature type="binding site" evidence="8">
    <location>
        <position position="168"/>
    </location>
    <ligand>
        <name>a divalent metal cation</name>
        <dbReference type="ChEBI" id="CHEBI:60240"/>
    </ligand>
</feature>
<dbReference type="PANTHER" id="PTHR10954">
    <property type="entry name" value="RIBONUCLEASE H2 SUBUNIT A"/>
    <property type="match status" value="1"/>
</dbReference>
<comment type="function">
    <text evidence="9">Endonuclease that specifically degrades the RNA of RNA-DNA hybrids.</text>
</comment>
<feature type="compositionally biased region" description="Low complexity" evidence="10">
    <location>
        <begin position="31"/>
        <end position="40"/>
    </location>
</feature>
<proteinExistence type="inferred from homology"/>
<comment type="catalytic activity">
    <reaction evidence="1 8 9">
        <text>Endonucleolytic cleavage to 5'-phosphomonoester.</text>
        <dbReference type="EC" id="3.1.26.4"/>
    </reaction>
</comment>
<dbReference type="GO" id="GO:0003723">
    <property type="term" value="F:RNA binding"/>
    <property type="evidence" value="ECO:0007669"/>
    <property type="project" value="UniProtKB-UniRule"/>
</dbReference>
<gene>
    <name evidence="12" type="ORF">CALVIDRAFT_388412</name>
</gene>
<keyword evidence="13" id="KW-1185">Reference proteome</keyword>